<dbReference type="SUPFAM" id="SSF51445">
    <property type="entry name" value="(Trans)glycosidases"/>
    <property type="match status" value="1"/>
</dbReference>
<protein>
    <recommendedName>
        <fullName evidence="3 6">Arabinogalactan endo-beta-1,4-galactanase</fullName>
        <ecNumber evidence="3 6">3.2.1.89</ecNumber>
    </recommendedName>
</protein>
<evidence type="ECO:0000313" key="7">
    <source>
        <dbReference type="EMBL" id="PWA05171.1"/>
    </source>
</evidence>
<comment type="catalytic activity">
    <reaction evidence="1 6">
        <text>The enzyme specifically hydrolyzes (1-&gt;4)-beta-D-galactosidic linkages in type I arabinogalactans.</text>
        <dbReference type="EC" id="3.2.1.89"/>
    </reaction>
</comment>
<evidence type="ECO:0000256" key="1">
    <source>
        <dbReference type="ARBA" id="ARBA00001695"/>
    </source>
</evidence>
<dbReference type="Pfam" id="PF07745">
    <property type="entry name" value="Glyco_hydro_53"/>
    <property type="match status" value="1"/>
</dbReference>
<dbReference type="GO" id="GO:0015926">
    <property type="term" value="F:glucosidase activity"/>
    <property type="evidence" value="ECO:0007669"/>
    <property type="project" value="InterPro"/>
</dbReference>
<dbReference type="PANTHER" id="PTHR34983">
    <property type="entry name" value="ARABINOGALACTAN ENDO-BETA-1,4-GALACTANASE A"/>
    <property type="match status" value="1"/>
</dbReference>
<evidence type="ECO:0000256" key="5">
    <source>
        <dbReference type="ARBA" id="ARBA00023295"/>
    </source>
</evidence>
<evidence type="ECO:0000256" key="3">
    <source>
        <dbReference type="ARBA" id="ARBA00012556"/>
    </source>
</evidence>
<dbReference type="EMBL" id="QCZI01000008">
    <property type="protein sequence ID" value="PWA05171.1"/>
    <property type="molecule type" value="Genomic_DNA"/>
</dbReference>
<feature type="chain" id="PRO_5015371519" description="Arabinogalactan endo-beta-1,4-galactanase" evidence="6">
    <location>
        <begin position="26"/>
        <end position="369"/>
    </location>
</feature>
<gene>
    <name evidence="7" type="ORF">DB895_07635</name>
</gene>
<dbReference type="PROSITE" id="PS51257">
    <property type="entry name" value="PROKAR_LIPOPROTEIN"/>
    <property type="match status" value="1"/>
</dbReference>
<dbReference type="InterPro" id="IPR017853">
    <property type="entry name" value="GH"/>
</dbReference>
<comment type="similarity">
    <text evidence="2 6">Belongs to the glycosyl hydrolase 53 family.</text>
</comment>
<evidence type="ECO:0000256" key="2">
    <source>
        <dbReference type="ARBA" id="ARBA00010687"/>
    </source>
</evidence>
<organism evidence="7 8">
    <name type="scientific">Flavobacterium psychrotolerans</name>
    <dbReference type="NCBI Taxonomy" id="2169410"/>
    <lineage>
        <taxon>Bacteria</taxon>
        <taxon>Pseudomonadati</taxon>
        <taxon>Bacteroidota</taxon>
        <taxon>Flavobacteriia</taxon>
        <taxon>Flavobacteriales</taxon>
        <taxon>Flavobacteriaceae</taxon>
        <taxon>Flavobacterium</taxon>
    </lineage>
</organism>
<keyword evidence="4 6" id="KW-0378">Hydrolase</keyword>
<dbReference type="GO" id="GO:0031218">
    <property type="term" value="F:arabinogalactan endo-1,4-beta-galactosidase activity"/>
    <property type="evidence" value="ECO:0007669"/>
    <property type="project" value="UniProtKB-EC"/>
</dbReference>
<dbReference type="EC" id="3.2.1.89" evidence="3 6"/>
<dbReference type="InterPro" id="IPR011683">
    <property type="entry name" value="Glyco_hydro_53"/>
</dbReference>
<accession>A0A2U1JJ63</accession>
<evidence type="ECO:0000313" key="8">
    <source>
        <dbReference type="Proteomes" id="UP000245449"/>
    </source>
</evidence>
<keyword evidence="8" id="KW-1185">Reference proteome</keyword>
<dbReference type="Gene3D" id="3.20.20.80">
    <property type="entry name" value="Glycosidases"/>
    <property type="match status" value="1"/>
</dbReference>
<dbReference type="OrthoDB" id="9768786at2"/>
<evidence type="ECO:0000256" key="4">
    <source>
        <dbReference type="ARBA" id="ARBA00022801"/>
    </source>
</evidence>
<reference evidence="7 8" key="1">
    <citation type="submission" date="2018-04" db="EMBL/GenBank/DDBJ databases">
        <title>Flavobacterium sp. nov., isolated from glacier ice.</title>
        <authorList>
            <person name="Liu Q."/>
            <person name="Xin Y.-H."/>
        </authorList>
    </citation>
    <scope>NUCLEOTIDE SEQUENCE [LARGE SCALE GENOMIC DNA]</scope>
    <source>
        <strain evidence="7 8">RB1R5</strain>
    </source>
</reference>
<sequence>MLLKMRKYSSIFGILFLFAILFSCSSDDETTKSVVAPPVVAEDTFIRAADISFLPEIESSGAILYNNAKAEDLLTTLKNAGCNTVRIRLWKNPSDGHSGMGEVKALAQRAKLLGLKVWLTVHYSDTWADPAVQTTPAEWKNLSFAELKTAVAAYTSNIMTEINPDIIQIGNEINSGLLWPQGHLINQESQCLALLAIASATIRSKVPNTKIMIHYAGVTATNTNWFFNKLKSIDYDYIGLSYYPIWHGKDLTVVKSTIDALGTTYNKKVIIAETAYPFTLGYNDWTNNIVGLDSQLVTGYPATPDGQKSFVIALKDLVKSSASGQGFAYWGGEWIAFKGNEAKNGSTFENQAFYDFSNKALPVLQAFNK</sequence>
<keyword evidence="6" id="KW-0732">Signal</keyword>
<dbReference type="GO" id="GO:0045490">
    <property type="term" value="P:pectin catabolic process"/>
    <property type="evidence" value="ECO:0007669"/>
    <property type="project" value="TreeGrafter"/>
</dbReference>
<dbReference type="AlphaFoldDB" id="A0A2U1JJ63"/>
<dbReference type="PANTHER" id="PTHR34983:SF1">
    <property type="entry name" value="ARABINOGALACTAN ENDO-BETA-1,4-GALACTANASE A"/>
    <property type="match status" value="1"/>
</dbReference>
<proteinExistence type="inferred from homology"/>
<evidence type="ECO:0000256" key="6">
    <source>
        <dbReference type="RuleBase" id="RU361192"/>
    </source>
</evidence>
<keyword evidence="5 6" id="KW-0326">Glycosidase</keyword>
<dbReference type="Proteomes" id="UP000245449">
    <property type="component" value="Unassembled WGS sequence"/>
</dbReference>
<name>A0A2U1JJ63_9FLAO</name>
<feature type="signal peptide" evidence="6">
    <location>
        <begin position="1"/>
        <end position="25"/>
    </location>
</feature>
<comment type="caution">
    <text evidence="7">The sequence shown here is derived from an EMBL/GenBank/DDBJ whole genome shotgun (WGS) entry which is preliminary data.</text>
</comment>